<gene>
    <name evidence="7" type="ORF">PI95_021460</name>
</gene>
<keyword evidence="8" id="KW-1185">Reference proteome</keyword>
<dbReference type="AlphaFoldDB" id="A0A846HDC3"/>
<keyword evidence="2 5" id="KW-0812">Transmembrane</keyword>
<evidence type="ECO:0000259" key="6">
    <source>
        <dbReference type="Pfam" id="PF00924"/>
    </source>
</evidence>
<dbReference type="Proteomes" id="UP000031549">
    <property type="component" value="Unassembled WGS sequence"/>
</dbReference>
<dbReference type="RefSeq" id="WP_052324653.1">
    <property type="nucleotide sequence ID" value="NZ_JTCM02000057.1"/>
</dbReference>
<feature type="transmembrane region" description="Helical" evidence="5">
    <location>
        <begin position="33"/>
        <end position="55"/>
    </location>
</feature>
<sequence length="322" mass="35640">MKIFAISFIAALTGSDFWKLIFSADISIVNTPIPLFKIVFVVIVLTLTLALKQVFSEIIIRRIERLTSKTQTTFDDELVEIIKQPLNWLIVIGGLWIVQLILAENFGTELNEKVEGILRFGAYATFAFIVYRAAPVLGEVLKQLALKSETELDDLLVPYLPKLFQVLAIAIILLKASEVFLGASAGALIGLIGGAGVAIGLLLKDLFYDLCCTIIIYVDNLFRPGDQVTMHGVEGLIKVENVGLRSTTLRILTRNTIQKVPNSKMINGVVENWFQPIGNDNSIGINLTLKIDGISAEKTEKFCIGLREIPKSIDILTEKFFI</sequence>
<evidence type="ECO:0000256" key="4">
    <source>
        <dbReference type="ARBA" id="ARBA00023136"/>
    </source>
</evidence>
<keyword evidence="4 5" id="KW-0472">Membrane</keyword>
<evidence type="ECO:0000256" key="3">
    <source>
        <dbReference type="ARBA" id="ARBA00022989"/>
    </source>
</evidence>
<feature type="transmembrane region" description="Helical" evidence="5">
    <location>
        <begin position="116"/>
        <end position="134"/>
    </location>
</feature>
<dbReference type="GO" id="GO:0016020">
    <property type="term" value="C:membrane"/>
    <property type="evidence" value="ECO:0007669"/>
    <property type="project" value="UniProtKB-SubCell"/>
</dbReference>
<comment type="subcellular location">
    <subcellularLocation>
        <location evidence="1">Membrane</location>
    </subcellularLocation>
</comment>
<dbReference type="InterPro" id="IPR010920">
    <property type="entry name" value="LSM_dom_sf"/>
</dbReference>
<feature type="domain" description="Mechanosensitive ion channel MscS" evidence="6">
    <location>
        <begin position="205"/>
        <end position="273"/>
    </location>
</feature>
<dbReference type="InterPro" id="IPR006685">
    <property type="entry name" value="MscS_channel_2nd"/>
</dbReference>
<evidence type="ECO:0000313" key="7">
    <source>
        <dbReference type="EMBL" id="NEU75053.1"/>
    </source>
</evidence>
<evidence type="ECO:0000256" key="1">
    <source>
        <dbReference type="ARBA" id="ARBA00004370"/>
    </source>
</evidence>
<dbReference type="Gene3D" id="2.30.30.60">
    <property type="match status" value="1"/>
</dbReference>
<name>A0A846HDC3_9CYAN</name>
<organism evidence="7 8">
    <name type="scientific">Hassallia byssoidea VB512170</name>
    <dbReference type="NCBI Taxonomy" id="1304833"/>
    <lineage>
        <taxon>Bacteria</taxon>
        <taxon>Bacillati</taxon>
        <taxon>Cyanobacteriota</taxon>
        <taxon>Cyanophyceae</taxon>
        <taxon>Nostocales</taxon>
        <taxon>Tolypothrichaceae</taxon>
        <taxon>Hassallia</taxon>
    </lineage>
</organism>
<evidence type="ECO:0000313" key="8">
    <source>
        <dbReference type="Proteomes" id="UP000031549"/>
    </source>
</evidence>
<feature type="transmembrane region" description="Helical" evidence="5">
    <location>
        <begin position="180"/>
        <end position="203"/>
    </location>
</feature>
<proteinExistence type="predicted"/>
<dbReference type="PANTHER" id="PTHR30566">
    <property type="entry name" value="YNAI-RELATED MECHANOSENSITIVE ION CHANNEL"/>
    <property type="match status" value="1"/>
</dbReference>
<evidence type="ECO:0000256" key="2">
    <source>
        <dbReference type="ARBA" id="ARBA00022692"/>
    </source>
</evidence>
<dbReference type="EMBL" id="JTCM02000057">
    <property type="protein sequence ID" value="NEU75053.1"/>
    <property type="molecule type" value="Genomic_DNA"/>
</dbReference>
<feature type="transmembrane region" description="Helical" evidence="5">
    <location>
        <begin position="155"/>
        <end position="174"/>
    </location>
</feature>
<dbReference type="Gene3D" id="1.10.287.1260">
    <property type="match status" value="1"/>
</dbReference>
<dbReference type="PANTHER" id="PTHR30566:SF5">
    <property type="entry name" value="MECHANOSENSITIVE ION CHANNEL PROTEIN 1, MITOCHONDRIAL-RELATED"/>
    <property type="match status" value="1"/>
</dbReference>
<dbReference type="InterPro" id="IPR023408">
    <property type="entry name" value="MscS_beta-dom_sf"/>
</dbReference>
<reference evidence="7 8" key="1">
    <citation type="journal article" date="2015" name="Genome Announc.">
        <title>Draft Genome Sequence of Cyanobacterium Hassallia byssoidea Strain VB512170, Isolated from Monuments in India.</title>
        <authorList>
            <person name="Singh D."/>
            <person name="Chandrababunaidu M.M."/>
            <person name="Panda A."/>
            <person name="Sen D."/>
            <person name="Bhattacharyya S."/>
            <person name="Adhikary S.P."/>
            <person name="Tripathy S."/>
        </authorList>
    </citation>
    <scope>NUCLEOTIDE SEQUENCE [LARGE SCALE GENOMIC DNA]</scope>
    <source>
        <strain evidence="7 8">VB512170</strain>
    </source>
</reference>
<evidence type="ECO:0000256" key="5">
    <source>
        <dbReference type="SAM" id="Phobius"/>
    </source>
</evidence>
<comment type="caution">
    <text evidence="7">The sequence shown here is derived from an EMBL/GenBank/DDBJ whole genome shotgun (WGS) entry which is preliminary data.</text>
</comment>
<dbReference type="GO" id="GO:0055085">
    <property type="term" value="P:transmembrane transport"/>
    <property type="evidence" value="ECO:0007669"/>
    <property type="project" value="InterPro"/>
</dbReference>
<keyword evidence="3 5" id="KW-1133">Transmembrane helix</keyword>
<feature type="transmembrane region" description="Helical" evidence="5">
    <location>
        <begin position="86"/>
        <end position="104"/>
    </location>
</feature>
<accession>A0A846HDC3</accession>
<dbReference type="SUPFAM" id="SSF50182">
    <property type="entry name" value="Sm-like ribonucleoproteins"/>
    <property type="match status" value="1"/>
</dbReference>
<protein>
    <submittedName>
        <fullName evidence="7">Mechanosensitive ion channel</fullName>
    </submittedName>
</protein>
<dbReference type="Pfam" id="PF00924">
    <property type="entry name" value="MS_channel_2nd"/>
    <property type="match status" value="1"/>
</dbReference>